<feature type="chain" id="PRO_5042088706" evidence="3">
    <location>
        <begin position="21"/>
        <end position="470"/>
    </location>
</feature>
<dbReference type="AlphaFoldDB" id="A0AAD8TLI0"/>
<organism evidence="4 5">
    <name type="scientific">Lolium multiflorum</name>
    <name type="common">Italian ryegrass</name>
    <name type="synonym">Lolium perenne subsp. multiflorum</name>
    <dbReference type="NCBI Taxonomy" id="4521"/>
    <lineage>
        <taxon>Eukaryota</taxon>
        <taxon>Viridiplantae</taxon>
        <taxon>Streptophyta</taxon>
        <taxon>Embryophyta</taxon>
        <taxon>Tracheophyta</taxon>
        <taxon>Spermatophyta</taxon>
        <taxon>Magnoliopsida</taxon>
        <taxon>Liliopsida</taxon>
        <taxon>Poales</taxon>
        <taxon>Poaceae</taxon>
        <taxon>BOP clade</taxon>
        <taxon>Pooideae</taxon>
        <taxon>Poodae</taxon>
        <taxon>Poeae</taxon>
        <taxon>Poeae Chloroplast Group 2 (Poeae type)</taxon>
        <taxon>Loliodinae</taxon>
        <taxon>Loliinae</taxon>
        <taxon>Lolium</taxon>
    </lineage>
</organism>
<feature type="coiled-coil region" evidence="1">
    <location>
        <begin position="191"/>
        <end position="260"/>
    </location>
</feature>
<sequence length="470" mass="51554">MTRGTVTLWASSVCAMRALARHGRALGASGHVDAGVCTHEGKWMGGTGADGCGEVRGECQGCRGAQIALTPEHFQDMSDDNLEEGSSSIPVESHTEENVDPDDEDNDHANPEAFSIDPRSFDDDTSDTAESNHDDDADRVAFVDAAAEKANVQPSERSPGGFADEDDLYDLYVSSTAPRFSLYFRTVISTLEAVTSQFTSLEADKVRLQKEVESTFSKLDNSVKMVVEACQNADSLKEELEWLRNKLKDEEALKTAAEAQRSEKDNFLRQSILALLKAADIPADALDKLPNDSPVDDLSMTLESSKLIQALVQKNKGVMSRMHLMIFSKADQNKILEQLTDAFVVDTKEIIEVFKCTSHAYDALLAFQLMMGHGFKADMEQMSKELTKEQDGQLIDLSLYKSSARKCVLQLLELVSANKHPSADLMAIANADDDVGHLFAKAHIPATIVIERLEDSTKAVEEAKIPEEES</sequence>
<evidence type="ECO:0000256" key="3">
    <source>
        <dbReference type="SAM" id="SignalP"/>
    </source>
</evidence>
<protein>
    <submittedName>
        <fullName evidence="4">Uncharacterized protein</fullName>
    </submittedName>
</protein>
<evidence type="ECO:0000313" key="4">
    <source>
        <dbReference type="EMBL" id="KAK1683864.1"/>
    </source>
</evidence>
<gene>
    <name evidence="4" type="ORF">QYE76_044712</name>
</gene>
<proteinExistence type="predicted"/>
<keyword evidence="1" id="KW-0175">Coiled coil</keyword>
<dbReference type="EMBL" id="JAUUTY010000002">
    <property type="protein sequence ID" value="KAK1683864.1"/>
    <property type="molecule type" value="Genomic_DNA"/>
</dbReference>
<keyword evidence="5" id="KW-1185">Reference proteome</keyword>
<feature type="region of interest" description="Disordered" evidence="2">
    <location>
        <begin position="77"/>
        <end position="137"/>
    </location>
</feature>
<comment type="caution">
    <text evidence="4">The sequence shown here is derived from an EMBL/GenBank/DDBJ whole genome shotgun (WGS) entry which is preliminary data.</text>
</comment>
<evidence type="ECO:0000313" key="5">
    <source>
        <dbReference type="Proteomes" id="UP001231189"/>
    </source>
</evidence>
<accession>A0AAD8TLI0</accession>
<keyword evidence="3" id="KW-0732">Signal</keyword>
<evidence type="ECO:0000256" key="2">
    <source>
        <dbReference type="SAM" id="MobiDB-lite"/>
    </source>
</evidence>
<feature type="signal peptide" evidence="3">
    <location>
        <begin position="1"/>
        <end position="20"/>
    </location>
</feature>
<reference evidence="4" key="1">
    <citation type="submission" date="2023-07" db="EMBL/GenBank/DDBJ databases">
        <title>A chromosome-level genome assembly of Lolium multiflorum.</title>
        <authorList>
            <person name="Chen Y."/>
            <person name="Copetti D."/>
            <person name="Kolliker R."/>
            <person name="Studer B."/>
        </authorList>
    </citation>
    <scope>NUCLEOTIDE SEQUENCE</scope>
    <source>
        <strain evidence="4">02402/16</strain>
        <tissue evidence="4">Leaf</tissue>
    </source>
</reference>
<name>A0AAD8TLI0_LOLMU</name>
<dbReference type="Proteomes" id="UP001231189">
    <property type="component" value="Unassembled WGS sequence"/>
</dbReference>
<evidence type="ECO:0000256" key="1">
    <source>
        <dbReference type="SAM" id="Coils"/>
    </source>
</evidence>